<sequence>MKQKKSILTVTLVAVLIGAAFLFTACWQGTPAGGNGIPGGGGGGSGGGNTASSIEGRWKANGGQLVLQLKSGKVTYTSTVGGEVSGSGTYTITGNTITFTGFTNPGLQMLFNREFKYKIEGNILTLLDGATDTPMYQFEKA</sequence>
<proteinExistence type="predicted"/>
<evidence type="ECO:0008006" key="3">
    <source>
        <dbReference type="Google" id="ProtNLM"/>
    </source>
</evidence>
<dbReference type="AlphaFoldDB" id="A0AA87TFX7"/>
<protein>
    <recommendedName>
        <fullName evidence="3">DUF5640 domain-containing protein</fullName>
    </recommendedName>
</protein>
<dbReference type="PROSITE" id="PS51257">
    <property type="entry name" value="PROKAR_LIPOPROTEIN"/>
    <property type="match status" value="1"/>
</dbReference>
<evidence type="ECO:0000313" key="1">
    <source>
        <dbReference type="EMBL" id="EPF29947.1"/>
    </source>
</evidence>
<organism evidence="1 2">
    <name type="scientific">Treponema medium ATCC 700293</name>
    <dbReference type="NCBI Taxonomy" id="1125700"/>
    <lineage>
        <taxon>Bacteria</taxon>
        <taxon>Pseudomonadati</taxon>
        <taxon>Spirochaetota</taxon>
        <taxon>Spirochaetia</taxon>
        <taxon>Spirochaetales</taxon>
        <taxon>Treponemataceae</taxon>
        <taxon>Treponema</taxon>
    </lineage>
</organism>
<name>A0AA87TFX7_TREMD</name>
<comment type="caution">
    <text evidence="1">The sequence shown here is derived from an EMBL/GenBank/DDBJ whole genome shotgun (WGS) entry which is preliminary data.</text>
</comment>
<dbReference type="EMBL" id="ATFE01000003">
    <property type="protein sequence ID" value="EPF29947.1"/>
    <property type="molecule type" value="Genomic_DNA"/>
</dbReference>
<dbReference type="RefSeq" id="WP_016522632.1">
    <property type="nucleotide sequence ID" value="NZ_KE332517.1"/>
</dbReference>
<accession>A0AA87TFX7</accession>
<reference evidence="1 2" key="1">
    <citation type="submission" date="2013-04" db="EMBL/GenBank/DDBJ databases">
        <title>The Genome Sequence of Treponema medium ATCC 700293.</title>
        <authorList>
            <consortium name="The Broad Institute Genomics Platform"/>
            <person name="Earl A."/>
            <person name="Ward D."/>
            <person name="Feldgarden M."/>
            <person name="Gevers D."/>
            <person name="Leonetti C."/>
            <person name="Blanton J.M."/>
            <person name="Dewhirst F.E."/>
            <person name="Izard J."/>
            <person name="Walker B."/>
            <person name="Young S."/>
            <person name="Zeng Q."/>
            <person name="Gargeya S."/>
            <person name="Fitzgerald M."/>
            <person name="Haas B."/>
            <person name="Abouelleil A."/>
            <person name="Allen A.W."/>
            <person name="Alvarado L."/>
            <person name="Arachchi H.M."/>
            <person name="Berlin A.M."/>
            <person name="Chapman S.B."/>
            <person name="Gainer-Dewar J."/>
            <person name="Goldberg J."/>
            <person name="Griggs A."/>
            <person name="Gujja S."/>
            <person name="Hansen M."/>
            <person name="Howarth C."/>
            <person name="Imamovic A."/>
            <person name="Ireland A."/>
            <person name="Larimer J."/>
            <person name="McCowan C."/>
            <person name="Murphy C."/>
            <person name="Pearson M."/>
            <person name="Poon T.W."/>
            <person name="Priest M."/>
            <person name="Roberts A."/>
            <person name="Saif S."/>
            <person name="Shea T."/>
            <person name="Sisk P."/>
            <person name="Sykes S."/>
            <person name="Wortman J."/>
            <person name="Nusbaum C."/>
            <person name="Birren B."/>
        </authorList>
    </citation>
    <scope>NUCLEOTIDE SEQUENCE [LARGE SCALE GENOMIC DNA]</scope>
    <source>
        <strain evidence="1 2">ATCC 700293</strain>
    </source>
</reference>
<evidence type="ECO:0000313" key="2">
    <source>
        <dbReference type="Proteomes" id="UP000014634"/>
    </source>
</evidence>
<gene>
    <name evidence="1" type="ORF">HMPREF9195_00662</name>
</gene>
<dbReference type="Proteomes" id="UP000014634">
    <property type="component" value="Unassembled WGS sequence"/>
</dbReference>